<comment type="caution">
    <text evidence="1">The sequence shown here is derived from an EMBL/GenBank/DDBJ whole genome shotgun (WGS) entry which is preliminary data.</text>
</comment>
<evidence type="ECO:0000313" key="2">
    <source>
        <dbReference type="Proteomes" id="UP001259492"/>
    </source>
</evidence>
<dbReference type="PANTHER" id="PTHR33706:SF1">
    <property type="entry name" value="TPR REPEAT PROTEIN"/>
    <property type="match status" value="1"/>
</dbReference>
<evidence type="ECO:0000313" key="1">
    <source>
        <dbReference type="EMBL" id="MDT0557130.1"/>
    </source>
</evidence>
<sequence length="243" mass="28202">MIKQKRQTSIYFKIILTLFTTACFSQVSKNQLDINGKRHGYWSKNFHKTNQPRYEGQFNHGKEDGLFKFYTLYKGKSILSATKLFLEESDSVDVKFLSSKSKVLSEGKMIGKLFVGKWVYYHKNTDAVMTVEHYNDQGQLHGEKVTYYVNGKIAELINYNNGKKEGISKVYSEADILLKEVTFKDDVLEGKAIYYNASGQKASEGEYKDDKKFGIWKLYKNGKVDKEEDFSKIQVRRLPKKQQ</sequence>
<gene>
    <name evidence="1" type="ORF">RM697_00635</name>
</gene>
<dbReference type="RefSeq" id="WP_311425903.1">
    <property type="nucleotide sequence ID" value="NZ_JAVRIA010000001.1"/>
</dbReference>
<dbReference type="EMBL" id="JAVRIA010000001">
    <property type="protein sequence ID" value="MDT0557130.1"/>
    <property type="molecule type" value="Genomic_DNA"/>
</dbReference>
<dbReference type="InterPro" id="IPR011652">
    <property type="entry name" value="MORN_2"/>
</dbReference>
<dbReference type="SUPFAM" id="SSF82185">
    <property type="entry name" value="Histone H3 K4-specific methyltransferase SET7/9 N-terminal domain"/>
    <property type="match status" value="2"/>
</dbReference>
<dbReference type="PANTHER" id="PTHR33706">
    <property type="entry name" value="MORN VARIANT REPEAT PROTEIN"/>
    <property type="match status" value="1"/>
</dbReference>
<dbReference type="Pfam" id="PF07661">
    <property type="entry name" value="MORN_2"/>
    <property type="match status" value="3"/>
</dbReference>
<proteinExistence type="predicted"/>
<keyword evidence="2" id="KW-1185">Reference proteome</keyword>
<organism evidence="1 2">
    <name type="scientific">Microcosmobacter mediterraneus</name>
    <dbReference type="NCBI Taxonomy" id="3075607"/>
    <lineage>
        <taxon>Bacteria</taxon>
        <taxon>Pseudomonadati</taxon>
        <taxon>Bacteroidota</taxon>
        <taxon>Flavobacteriia</taxon>
        <taxon>Flavobacteriales</taxon>
        <taxon>Flavobacteriaceae</taxon>
        <taxon>Microcosmobacter</taxon>
    </lineage>
</organism>
<name>A0ABU2YH72_9FLAO</name>
<dbReference type="Gene3D" id="2.20.110.10">
    <property type="entry name" value="Histone H3 K4-specific methyltransferase SET7/9 N-terminal domain"/>
    <property type="match status" value="3"/>
</dbReference>
<protein>
    <submittedName>
        <fullName evidence="1">Toxin-antitoxin system YwqK family antitoxin</fullName>
    </submittedName>
</protein>
<dbReference type="Proteomes" id="UP001259492">
    <property type="component" value="Unassembled WGS sequence"/>
</dbReference>
<accession>A0ABU2YH72</accession>
<reference evidence="1 2" key="1">
    <citation type="submission" date="2023-09" db="EMBL/GenBank/DDBJ databases">
        <authorList>
            <person name="Rey-Velasco X."/>
        </authorList>
    </citation>
    <scope>NUCLEOTIDE SEQUENCE [LARGE SCALE GENOMIC DNA]</scope>
    <source>
        <strain evidence="1 2">W332</strain>
    </source>
</reference>